<comment type="caution">
    <text evidence="1">The sequence shown here is derived from an EMBL/GenBank/DDBJ whole genome shotgun (WGS) entry which is preliminary data.</text>
</comment>
<dbReference type="AlphaFoldDB" id="A0A6A4PT55"/>
<proteinExistence type="predicted"/>
<keyword evidence="2" id="KW-1185">Reference proteome</keyword>
<evidence type="ECO:0000313" key="2">
    <source>
        <dbReference type="Proteomes" id="UP000447434"/>
    </source>
</evidence>
<accession>A0A6A4PT55</accession>
<dbReference type="OrthoDB" id="1300198at2759"/>
<sequence length="195" mass="22563">MKNTQLFSQRNQDHKKVVHDTLEGNSFVMREVPINGSFNVEPCVNAFEEFRRENDFSSSMNIMDHNKPEMVIFIQEDNDESIKDLNVDKGVTQEGKCILEDCEFNNNRINGSNIQTMEIMTPNSNGSEYASQSFLIKDGMKSYECIKLMLEAEVEIESKEEVSTNYATKEISSKTLREVRHFDLMLIHFISLDRD</sequence>
<dbReference type="EMBL" id="WOCE01000011">
    <property type="protein sequence ID" value="KAE9604444.1"/>
    <property type="molecule type" value="Genomic_DNA"/>
</dbReference>
<reference evidence="2" key="1">
    <citation type="journal article" date="2020" name="Nat. Commun.">
        <title>Genome sequence of the cluster root forming white lupin.</title>
        <authorList>
            <person name="Hufnagel B."/>
            <person name="Marques A."/>
            <person name="Soriano A."/>
            <person name="Marques L."/>
            <person name="Divol F."/>
            <person name="Doumas P."/>
            <person name="Sallet E."/>
            <person name="Mancinotti D."/>
            <person name="Carrere S."/>
            <person name="Marande W."/>
            <person name="Arribat S."/>
            <person name="Keller J."/>
            <person name="Huneau C."/>
            <person name="Blein T."/>
            <person name="Aime D."/>
            <person name="Laguerre M."/>
            <person name="Taylor J."/>
            <person name="Schubert V."/>
            <person name="Nelson M."/>
            <person name="Geu-Flores F."/>
            <person name="Crespi M."/>
            <person name="Gallardo-Guerrero K."/>
            <person name="Delaux P.-M."/>
            <person name="Salse J."/>
            <person name="Berges H."/>
            <person name="Guyot R."/>
            <person name="Gouzy J."/>
            <person name="Peret B."/>
        </authorList>
    </citation>
    <scope>NUCLEOTIDE SEQUENCE [LARGE SCALE GENOMIC DNA]</scope>
    <source>
        <strain evidence="2">cv. Amiga</strain>
    </source>
</reference>
<dbReference type="Proteomes" id="UP000447434">
    <property type="component" value="Chromosome 11"/>
</dbReference>
<name>A0A6A4PT55_LUPAL</name>
<organism evidence="1 2">
    <name type="scientific">Lupinus albus</name>
    <name type="common">White lupine</name>
    <name type="synonym">Lupinus termis</name>
    <dbReference type="NCBI Taxonomy" id="3870"/>
    <lineage>
        <taxon>Eukaryota</taxon>
        <taxon>Viridiplantae</taxon>
        <taxon>Streptophyta</taxon>
        <taxon>Embryophyta</taxon>
        <taxon>Tracheophyta</taxon>
        <taxon>Spermatophyta</taxon>
        <taxon>Magnoliopsida</taxon>
        <taxon>eudicotyledons</taxon>
        <taxon>Gunneridae</taxon>
        <taxon>Pentapetalae</taxon>
        <taxon>rosids</taxon>
        <taxon>fabids</taxon>
        <taxon>Fabales</taxon>
        <taxon>Fabaceae</taxon>
        <taxon>Papilionoideae</taxon>
        <taxon>50 kb inversion clade</taxon>
        <taxon>genistoids sensu lato</taxon>
        <taxon>core genistoids</taxon>
        <taxon>Genisteae</taxon>
        <taxon>Lupinus</taxon>
    </lineage>
</organism>
<protein>
    <submittedName>
        <fullName evidence="1">Uncharacterized protein</fullName>
    </submittedName>
</protein>
<evidence type="ECO:0000313" key="1">
    <source>
        <dbReference type="EMBL" id="KAE9604444.1"/>
    </source>
</evidence>
<gene>
    <name evidence="1" type="ORF">Lalb_Chr11g0071951</name>
</gene>